<name>A0A2V1E227_9PLEO</name>
<dbReference type="GO" id="GO:0004497">
    <property type="term" value="F:monooxygenase activity"/>
    <property type="evidence" value="ECO:0007669"/>
    <property type="project" value="UniProtKB-KW"/>
</dbReference>
<dbReference type="AlphaFoldDB" id="A0A2V1E227"/>
<feature type="compositionally biased region" description="Acidic residues" evidence="6">
    <location>
        <begin position="388"/>
        <end position="397"/>
    </location>
</feature>
<comment type="function">
    <text evidence="5">Lytic polysaccharide monooxygenase (LMPO) that depolymerizes crystalline and amorphous polysaccharides via the oxidation of scissile alpha- or beta-(1-4)-glycosidic bonds, yielding C1 and/or C4 oxidation products. Catalysis by LPMOs requires the reduction of the active-site copper from Cu(II) to Cu(I) by a reducing agent and H(2)O(2) or O(2) as a cosubstrate.</text>
</comment>
<evidence type="ECO:0000256" key="4">
    <source>
        <dbReference type="ARBA" id="ARBA00023157"/>
    </source>
</evidence>
<evidence type="ECO:0000256" key="1">
    <source>
        <dbReference type="ARBA" id="ARBA00001973"/>
    </source>
</evidence>
<dbReference type="Pfam" id="PF03443">
    <property type="entry name" value="AA9"/>
    <property type="match status" value="1"/>
</dbReference>
<feature type="compositionally biased region" description="Polar residues" evidence="6">
    <location>
        <begin position="421"/>
        <end position="442"/>
    </location>
</feature>
<reference evidence="9 10" key="1">
    <citation type="journal article" date="2018" name="Sci. Rep.">
        <title>Comparative genomics provides insights into the lifestyle and reveals functional heterogeneity of dark septate endophytic fungi.</title>
        <authorList>
            <person name="Knapp D.G."/>
            <person name="Nemeth J.B."/>
            <person name="Barry K."/>
            <person name="Hainaut M."/>
            <person name="Henrissat B."/>
            <person name="Johnson J."/>
            <person name="Kuo A."/>
            <person name="Lim J.H.P."/>
            <person name="Lipzen A."/>
            <person name="Nolan M."/>
            <person name="Ohm R.A."/>
            <person name="Tamas L."/>
            <person name="Grigoriev I.V."/>
            <person name="Spatafora J.W."/>
            <person name="Nagy L.G."/>
            <person name="Kovacs G.M."/>
        </authorList>
    </citation>
    <scope>NUCLEOTIDE SEQUENCE [LARGE SCALE GENOMIC DNA]</scope>
    <source>
        <strain evidence="9 10">DSE2036</strain>
    </source>
</reference>
<proteinExistence type="predicted"/>
<dbReference type="GO" id="GO:0008810">
    <property type="term" value="F:cellulase activity"/>
    <property type="evidence" value="ECO:0007669"/>
    <property type="project" value="UniProtKB-UniRule"/>
</dbReference>
<evidence type="ECO:0000256" key="2">
    <source>
        <dbReference type="ARBA" id="ARBA00004613"/>
    </source>
</evidence>
<dbReference type="CDD" id="cd21175">
    <property type="entry name" value="LPMO_AA9"/>
    <property type="match status" value="1"/>
</dbReference>
<keyword evidence="7" id="KW-0732">Signal</keyword>
<dbReference type="Proteomes" id="UP000244855">
    <property type="component" value="Unassembled WGS sequence"/>
</dbReference>
<evidence type="ECO:0000313" key="9">
    <source>
        <dbReference type="EMBL" id="PVI04623.1"/>
    </source>
</evidence>
<dbReference type="GO" id="GO:0030245">
    <property type="term" value="P:cellulose catabolic process"/>
    <property type="evidence" value="ECO:0007669"/>
    <property type="project" value="UniProtKB-UniRule"/>
</dbReference>
<comment type="cofactor">
    <cofactor evidence="1">
        <name>Cu(2+)</name>
        <dbReference type="ChEBI" id="CHEBI:29036"/>
    </cofactor>
</comment>
<protein>
    <recommendedName>
        <fullName evidence="5">AA9 family lytic polysaccharide monooxygenase</fullName>
        <ecNumber evidence="5">1.14.99.56</ecNumber>
    </recommendedName>
    <alternativeName>
        <fullName evidence="5">Endo-beta-1,4-glucanase</fullName>
    </alternativeName>
    <alternativeName>
        <fullName evidence="5">Glycosyl hydrolase 61 family protein</fullName>
    </alternativeName>
</protein>
<organism evidence="9 10">
    <name type="scientific">Periconia macrospinosa</name>
    <dbReference type="NCBI Taxonomy" id="97972"/>
    <lineage>
        <taxon>Eukaryota</taxon>
        <taxon>Fungi</taxon>
        <taxon>Dikarya</taxon>
        <taxon>Ascomycota</taxon>
        <taxon>Pezizomycotina</taxon>
        <taxon>Dothideomycetes</taxon>
        <taxon>Pleosporomycetidae</taxon>
        <taxon>Pleosporales</taxon>
        <taxon>Massarineae</taxon>
        <taxon>Periconiaceae</taxon>
        <taxon>Periconia</taxon>
    </lineage>
</organism>
<evidence type="ECO:0000313" key="10">
    <source>
        <dbReference type="Proteomes" id="UP000244855"/>
    </source>
</evidence>
<evidence type="ECO:0000259" key="8">
    <source>
        <dbReference type="Pfam" id="PF03443"/>
    </source>
</evidence>
<gene>
    <name evidence="9" type="ORF">DM02DRAFT_611250</name>
</gene>
<keyword evidence="4 5" id="KW-1015">Disulfide bond</keyword>
<dbReference type="Gene3D" id="2.70.50.70">
    <property type="match status" value="1"/>
</dbReference>
<feature type="chain" id="PRO_5015933196" description="AA9 family lytic polysaccharide monooxygenase" evidence="7">
    <location>
        <begin position="20"/>
        <end position="490"/>
    </location>
</feature>
<evidence type="ECO:0000256" key="6">
    <source>
        <dbReference type="SAM" id="MobiDB-lite"/>
    </source>
</evidence>
<keyword evidence="5" id="KW-0624">Polysaccharide degradation</keyword>
<accession>A0A2V1E227</accession>
<dbReference type="PANTHER" id="PTHR33353:SF32">
    <property type="entry name" value="ENDO-BETA-1,4-GLUCANASE D"/>
    <property type="match status" value="1"/>
</dbReference>
<dbReference type="GO" id="GO:0005576">
    <property type="term" value="C:extracellular region"/>
    <property type="evidence" value="ECO:0007669"/>
    <property type="project" value="UniProtKB-SubCell"/>
</dbReference>
<dbReference type="GO" id="GO:0030248">
    <property type="term" value="F:cellulose binding"/>
    <property type="evidence" value="ECO:0007669"/>
    <property type="project" value="UniProtKB-UniRule"/>
</dbReference>
<keyword evidence="9" id="KW-0503">Monooxygenase</keyword>
<dbReference type="OrthoDB" id="5985073at2759"/>
<feature type="region of interest" description="Disordered" evidence="6">
    <location>
        <begin position="366"/>
        <end position="450"/>
    </location>
</feature>
<comment type="subcellular location">
    <subcellularLocation>
        <location evidence="2 5">Secreted</location>
    </subcellularLocation>
</comment>
<feature type="signal peptide" evidence="7">
    <location>
        <begin position="1"/>
        <end position="19"/>
    </location>
</feature>
<dbReference type="InterPro" id="IPR005103">
    <property type="entry name" value="AA9_LPMO"/>
</dbReference>
<dbReference type="EMBL" id="KZ805319">
    <property type="protein sequence ID" value="PVI04623.1"/>
    <property type="molecule type" value="Genomic_DNA"/>
</dbReference>
<evidence type="ECO:0000256" key="3">
    <source>
        <dbReference type="ARBA" id="ARBA00022525"/>
    </source>
</evidence>
<keyword evidence="5" id="KW-0119">Carbohydrate metabolism</keyword>
<comment type="catalytic activity">
    <reaction evidence="5">
        <text>[(1-&gt;4)-beta-D-glucosyl]n+m + reduced acceptor + O2 = 4-dehydro-beta-D-glucosyl-[(1-&gt;4)-beta-D-glucosyl]n-1 + [(1-&gt;4)-beta-D-glucosyl]m + acceptor + H2O.</text>
        <dbReference type="EC" id="1.14.99.56"/>
    </reaction>
</comment>
<evidence type="ECO:0000256" key="7">
    <source>
        <dbReference type="SAM" id="SignalP"/>
    </source>
</evidence>
<keyword evidence="3 5" id="KW-0964">Secreted</keyword>
<keyword evidence="10" id="KW-1185">Reference proteome</keyword>
<feature type="domain" description="Auxiliary Activity family 9 catalytic" evidence="8">
    <location>
        <begin position="20"/>
        <end position="233"/>
    </location>
</feature>
<keyword evidence="5" id="KW-0136">Cellulose degradation</keyword>
<evidence type="ECO:0000256" key="5">
    <source>
        <dbReference type="RuleBase" id="RU368122"/>
    </source>
</evidence>
<dbReference type="InterPro" id="IPR049892">
    <property type="entry name" value="AA9"/>
</dbReference>
<feature type="compositionally biased region" description="Low complexity" evidence="6">
    <location>
        <begin position="398"/>
        <end position="420"/>
    </location>
</feature>
<dbReference type="EC" id="1.14.99.56" evidence="5"/>
<dbReference type="STRING" id="97972.A0A2V1E227"/>
<dbReference type="PANTHER" id="PTHR33353">
    <property type="entry name" value="PUTATIVE (AFU_ORTHOLOGUE AFUA_1G12560)-RELATED"/>
    <property type="match status" value="1"/>
</dbReference>
<comment type="domain">
    <text evidence="5">Has a modular structure: an endo-beta-1,4-glucanase catalytic module at the N-terminus, a linker rich in serines and threonines, and a C-terminal carbohydrate-binding module (CBM).</text>
</comment>
<sequence length="490" mass="52051">MKTQSVLVAALAAAPSVLAHTAFTNFYIDGVDQGDGVAVRLRKDPAKTTYPIDDYSSKDLACNVDGTKGVSRVQPIKDGSTLTFEMRSWPDDTSKQSLDPGHKGPCAFYLKKVASAVDDPGAGDGWFKLYDQGYDKSKDSWCTDDLIANKGRFSVKIPQNLAGGYYLARPEVLALHNASEGNGQFYTGCGQIFVDSKGDLVPEKSSTVSIPGYVKAGDPSVMFNIYNKKNDQYKVAGPPVAKLVSGVSKASSGAVTQTEGLKPAGCILENGNWCGKEVSSYSDEKGCWASGEECWAQDKVCWASAGPTGGKGCKIWQEKCKAMNDACKAKNFNGPPNKDKDLTPKKTTIDVGTVLGSLLEIVKGDPAAAPAPVQSSSGNKPEPSSAAAEEEPSEEPSEASAAPSYQAAPSEASAAPSYQPTPSQAEQPKQSTSGNKPYSKSRPSYKPIVTPAPNAVVTNVHTEVVKVYQTVTVEGYKRRRGVHHRRMGGL</sequence>
<keyword evidence="9" id="KW-0560">Oxidoreductase</keyword>